<sequence>MNIASKIPTEILGEIFLHAINGPISNIQDNSFPWAIDRVCKSWRYAFVNYPKLWTWITIDLAESYSRGQDLIAVNQCLSLCLERSKHNPLNISLHLPIEEYDENNPSFTLVWQTFLSCSHRWRIMYLANVLEPQFVTLVSCTGATPILESLTILHGPMDIIDYSDFTGFQIAPRLTRFTLLHPAAMFAVQKWSVPWMQLTNLTLRFEEIICVDQLCVLFKQLRDIEELRLILEGDEPRIELSDFVHNSGTSQCLPHLRVLQVCCVQTLGLITAPSLSELYLEGSEFFYPQTLDGEPNEVLAEEILSSFIQRSSCKIHKLTLSDFSEHPFTPLVHAFPRVVELCLADAMPCLEDLLSLDQFPGLSVLDCTTHRFNARYFMRALVAILKLRNSSSATCSAVPLAKIIFRPMLSKDGGASVLVTTTDWASFESYVQVGSCCELNLTRQLWLPEEAPQSPPQSPPPATNGSSPSSSTLGAPLNPGPSVSQQPVLSGTLFPPDFVQYLSNSLDDFDSNIFRNDGDINFERDFGQWFNGDDVPLDLK</sequence>
<dbReference type="AlphaFoldDB" id="A0A0C2SAB0"/>
<feature type="compositionally biased region" description="Polar residues" evidence="1">
    <location>
        <begin position="464"/>
        <end position="474"/>
    </location>
</feature>
<gene>
    <name evidence="2" type="ORF">M378DRAFT_168889</name>
</gene>
<accession>A0A0C2SAB0</accession>
<dbReference type="OrthoDB" id="5600002at2759"/>
<feature type="region of interest" description="Disordered" evidence="1">
    <location>
        <begin position="450"/>
        <end position="487"/>
    </location>
</feature>
<evidence type="ECO:0000313" key="3">
    <source>
        <dbReference type="Proteomes" id="UP000054549"/>
    </source>
</evidence>
<feature type="compositionally biased region" description="Pro residues" evidence="1">
    <location>
        <begin position="454"/>
        <end position="463"/>
    </location>
</feature>
<dbReference type="HOGENOM" id="CLU_503403_0_0_1"/>
<proteinExistence type="predicted"/>
<protein>
    <recommendedName>
        <fullName evidence="4">F-box domain-containing protein</fullName>
    </recommendedName>
</protein>
<evidence type="ECO:0008006" key="4">
    <source>
        <dbReference type="Google" id="ProtNLM"/>
    </source>
</evidence>
<dbReference type="EMBL" id="KN818310">
    <property type="protein sequence ID" value="KIL59750.1"/>
    <property type="molecule type" value="Genomic_DNA"/>
</dbReference>
<dbReference type="InParanoid" id="A0A0C2SAB0"/>
<dbReference type="Proteomes" id="UP000054549">
    <property type="component" value="Unassembled WGS sequence"/>
</dbReference>
<evidence type="ECO:0000256" key="1">
    <source>
        <dbReference type="SAM" id="MobiDB-lite"/>
    </source>
</evidence>
<reference evidence="2 3" key="1">
    <citation type="submission" date="2014-04" db="EMBL/GenBank/DDBJ databases">
        <title>Evolutionary Origins and Diversification of the Mycorrhizal Mutualists.</title>
        <authorList>
            <consortium name="DOE Joint Genome Institute"/>
            <consortium name="Mycorrhizal Genomics Consortium"/>
            <person name="Kohler A."/>
            <person name="Kuo A."/>
            <person name="Nagy L.G."/>
            <person name="Floudas D."/>
            <person name="Copeland A."/>
            <person name="Barry K.W."/>
            <person name="Cichocki N."/>
            <person name="Veneault-Fourrey C."/>
            <person name="LaButti K."/>
            <person name="Lindquist E.A."/>
            <person name="Lipzen A."/>
            <person name="Lundell T."/>
            <person name="Morin E."/>
            <person name="Murat C."/>
            <person name="Riley R."/>
            <person name="Ohm R."/>
            <person name="Sun H."/>
            <person name="Tunlid A."/>
            <person name="Henrissat B."/>
            <person name="Grigoriev I.V."/>
            <person name="Hibbett D.S."/>
            <person name="Martin F."/>
        </authorList>
    </citation>
    <scope>NUCLEOTIDE SEQUENCE [LARGE SCALE GENOMIC DNA]</scope>
    <source>
        <strain evidence="2 3">Koide BX008</strain>
    </source>
</reference>
<organism evidence="2 3">
    <name type="scientific">Amanita muscaria (strain Koide BX008)</name>
    <dbReference type="NCBI Taxonomy" id="946122"/>
    <lineage>
        <taxon>Eukaryota</taxon>
        <taxon>Fungi</taxon>
        <taxon>Dikarya</taxon>
        <taxon>Basidiomycota</taxon>
        <taxon>Agaricomycotina</taxon>
        <taxon>Agaricomycetes</taxon>
        <taxon>Agaricomycetidae</taxon>
        <taxon>Agaricales</taxon>
        <taxon>Pluteineae</taxon>
        <taxon>Amanitaceae</taxon>
        <taxon>Amanita</taxon>
    </lineage>
</organism>
<keyword evidence="3" id="KW-1185">Reference proteome</keyword>
<name>A0A0C2SAB0_AMAMK</name>
<evidence type="ECO:0000313" key="2">
    <source>
        <dbReference type="EMBL" id="KIL59750.1"/>
    </source>
</evidence>